<dbReference type="Gene3D" id="3.30.1540.20">
    <property type="entry name" value="MutL, C-terminal domain, dimerisation subdomain"/>
    <property type="match status" value="1"/>
</dbReference>
<proteinExistence type="inferred from homology"/>
<dbReference type="PANTHER" id="PTHR10073">
    <property type="entry name" value="DNA MISMATCH REPAIR PROTEIN MLH, PMS, MUTL"/>
    <property type="match status" value="1"/>
</dbReference>
<dbReference type="Gene3D" id="3.30.230.10">
    <property type="match status" value="1"/>
</dbReference>
<evidence type="ECO:0000313" key="9">
    <source>
        <dbReference type="Proteomes" id="UP001596547"/>
    </source>
</evidence>
<dbReference type="InterPro" id="IPR014721">
    <property type="entry name" value="Ribsml_uS5_D2-typ_fold_subgr"/>
</dbReference>
<dbReference type="CDD" id="cd00782">
    <property type="entry name" value="MutL_Trans"/>
    <property type="match status" value="1"/>
</dbReference>
<dbReference type="SUPFAM" id="SSF55874">
    <property type="entry name" value="ATPase domain of HSP90 chaperone/DNA topoisomerase II/histidine kinase"/>
    <property type="match status" value="1"/>
</dbReference>
<dbReference type="InterPro" id="IPR014790">
    <property type="entry name" value="MutL_C"/>
</dbReference>
<dbReference type="SUPFAM" id="SSF118116">
    <property type="entry name" value="DNA mismatch repair protein MutL"/>
    <property type="match status" value="1"/>
</dbReference>
<feature type="domain" description="MutL C-terminal dimerisation" evidence="6">
    <location>
        <begin position="390"/>
        <end position="529"/>
    </location>
</feature>
<evidence type="ECO:0000256" key="2">
    <source>
        <dbReference type="ARBA" id="ARBA00022763"/>
    </source>
</evidence>
<keyword evidence="9" id="KW-1185">Reference proteome</keyword>
<dbReference type="AlphaFoldDB" id="A0ABD6A8L4"/>
<dbReference type="GeneID" id="79316835"/>
<comment type="similarity">
    <text evidence="1 4">Belongs to the DNA mismatch repair MutL/HexB family.</text>
</comment>
<reference evidence="8 9" key="1">
    <citation type="journal article" date="2019" name="Int. J. Syst. Evol. Microbiol.">
        <title>The Global Catalogue of Microorganisms (GCM) 10K type strain sequencing project: providing services to taxonomists for standard genome sequencing and annotation.</title>
        <authorList>
            <consortium name="The Broad Institute Genomics Platform"/>
            <consortium name="The Broad Institute Genome Sequencing Center for Infectious Disease"/>
            <person name="Wu L."/>
            <person name="Ma J."/>
        </authorList>
    </citation>
    <scope>NUCLEOTIDE SEQUENCE [LARGE SCALE GENOMIC DNA]</scope>
    <source>
        <strain evidence="8 9">PSR21</strain>
    </source>
</reference>
<sequence length="577" mass="60964">MATIERLDEATVARIAAGEVVTRPASVVKELVENSLDAGAGSVEVAVENAGLDLIRVTDDGHGMSREDAVLAVERHTTSKISGVDDVERVRTLGFRGEALPSIASVADLAVTTRAAGEGASGTRVTVGEGGTGVEAAGHAVGTTVEVRDLFDRVPARRESLGTPKREFARISDAVSRYALAHPDVRFRLTHDERTVLSAPGTGERVDALLAVYDRTVAGQSTELAAVEGGGDEASDDGDDGGGGGRDDRADGGDGEGRSDAPAVRVEGVACYPSVTRASPEHVYLSVNGRPVRDGDLRSAVLDGYGSLLPGSRAPIAAVDVEVPPDRVDQNVHPAKAEVRFRDPERVARTVERAVREALSTADLSRAASVSFDTETALAPAESRFDELTVIGQFRGLYLLCEADDDLLVVDQHAAHERVSYERLREAVEGEVPTAALDPPATLSLSPREASLLDAHRETLSAAGFRVEEFGGGTYRVTGVPAPLGRVADPRALKDTLDTLLTGERPDDPRDALLADLACHPSLKAGDALSREEARDLLDRLGECARPYACPHGRPTVLRIEEGTLARGFGRRATRLG</sequence>
<comment type="function">
    <text evidence="4">This protein is involved in the repair of mismatches in DNA. It is required for dam-dependent methyl-directed DNA mismatch repair. May act as a 'molecular matchmaker', a protein that promotes the formation of a stable complex between two or more DNA-binding proteins in an ATP-dependent manner without itself being part of a final effector complex.</text>
</comment>
<dbReference type="PANTHER" id="PTHR10073:SF12">
    <property type="entry name" value="DNA MISMATCH REPAIR PROTEIN MLH1"/>
    <property type="match status" value="1"/>
</dbReference>
<dbReference type="InterPro" id="IPR020667">
    <property type="entry name" value="DNA_mismatch_repair_MutL"/>
</dbReference>
<organism evidence="8 9">
    <name type="scientific">Halomarina halobia</name>
    <dbReference type="NCBI Taxonomy" id="3033386"/>
    <lineage>
        <taxon>Archaea</taxon>
        <taxon>Methanobacteriati</taxon>
        <taxon>Methanobacteriota</taxon>
        <taxon>Stenosarchaea group</taxon>
        <taxon>Halobacteria</taxon>
        <taxon>Halobacteriales</taxon>
        <taxon>Natronomonadaceae</taxon>
        <taxon>Halomarina</taxon>
    </lineage>
</organism>
<keyword evidence="8" id="KW-0378">Hydrolase</keyword>
<dbReference type="Pfam" id="PF13589">
    <property type="entry name" value="HATPase_c_3"/>
    <property type="match status" value="1"/>
</dbReference>
<dbReference type="Proteomes" id="UP001596547">
    <property type="component" value="Unassembled WGS sequence"/>
</dbReference>
<evidence type="ECO:0000256" key="4">
    <source>
        <dbReference type="HAMAP-Rule" id="MF_00149"/>
    </source>
</evidence>
<dbReference type="PROSITE" id="PS00058">
    <property type="entry name" value="DNA_MISMATCH_REPAIR_1"/>
    <property type="match status" value="1"/>
</dbReference>
<feature type="domain" description="DNA mismatch repair protein S5" evidence="7">
    <location>
        <begin position="209"/>
        <end position="360"/>
    </location>
</feature>
<dbReference type="GO" id="GO:0006298">
    <property type="term" value="P:mismatch repair"/>
    <property type="evidence" value="ECO:0007669"/>
    <property type="project" value="UniProtKB-UniRule"/>
</dbReference>
<keyword evidence="3 4" id="KW-0234">DNA repair</keyword>
<evidence type="ECO:0000259" key="7">
    <source>
        <dbReference type="SMART" id="SM01340"/>
    </source>
</evidence>
<dbReference type="InterPro" id="IPR038973">
    <property type="entry name" value="MutL/Mlh/Pms-like"/>
</dbReference>
<dbReference type="InterPro" id="IPR002099">
    <property type="entry name" value="MutL/Mlh/PMS"/>
</dbReference>
<dbReference type="Pfam" id="PF08676">
    <property type="entry name" value="MutL_C"/>
    <property type="match status" value="1"/>
</dbReference>
<dbReference type="GO" id="GO:0004519">
    <property type="term" value="F:endonuclease activity"/>
    <property type="evidence" value="ECO:0007669"/>
    <property type="project" value="UniProtKB-KW"/>
</dbReference>
<gene>
    <name evidence="4 8" type="primary">mutL</name>
    <name evidence="8" type="ORF">ACFQPE_06895</name>
</gene>
<dbReference type="HAMAP" id="MF_00149">
    <property type="entry name" value="DNA_mis_repair"/>
    <property type="match status" value="1"/>
</dbReference>
<dbReference type="InterPro" id="IPR020568">
    <property type="entry name" value="Ribosomal_Su5_D2-typ_SF"/>
</dbReference>
<dbReference type="InterPro" id="IPR036890">
    <property type="entry name" value="HATPase_C_sf"/>
</dbReference>
<comment type="caution">
    <text evidence="8">The sequence shown here is derived from an EMBL/GenBank/DDBJ whole genome shotgun (WGS) entry which is preliminary data.</text>
</comment>
<name>A0ABD6A8L4_9EURY</name>
<dbReference type="SMART" id="SM00853">
    <property type="entry name" value="MutL_C"/>
    <property type="match status" value="1"/>
</dbReference>
<evidence type="ECO:0000313" key="8">
    <source>
        <dbReference type="EMBL" id="MFC7316526.1"/>
    </source>
</evidence>
<dbReference type="EMBL" id="JBHTBF010000002">
    <property type="protein sequence ID" value="MFC7316526.1"/>
    <property type="molecule type" value="Genomic_DNA"/>
</dbReference>
<dbReference type="SUPFAM" id="SSF54211">
    <property type="entry name" value="Ribosomal protein S5 domain 2-like"/>
    <property type="match status" value="1"/>
</dbReference>
<dbReference type="Pfam" id="PF01119">
    <property type="entry name" value="DNA_mis_repair"/>
    <property type="match status" value="1"/>
</dbReference>
<dbReference type="SMART" id="SM01340">
    <property type="entry name" value="DNA_mis_repair"/>
    <property type="match status" value="1"/>
</dbReference>
<evidence type="ECO:0000256" key="1">
    <source>
        <dbReference type="ARBA" id="ARBA00006082"/>
    </source>
</evidence>
<feature type="region of interest" description="Disordered" evidence="5">
    <location>
        <begin position="224"/>
        <end position="265"/>
    </location>
</feature>
<keyword evidence="8" id="KW-0540">Nuclease</keyword>
<feature type="compositionally biased region" description="Basic and acidic residues" evidence="5">
    <location>
        <begin position="245"/>
        <end position="259"/>
    </location>
</feature>
<dbReference type="FunFam" id="3.30.565.10:FF:000003">
    <property type="entry name" value="DNA mismatch repair endonuclease MutL"/>
    <property type="match status" value="1"/>
</dbReference>
<evidence type="ECO:0000259" key="6">
    <source>
        <dbReference type="SMART" id="SM00853"/>
    </source>
</evidence>
<dbReference type="Gene3D" id="3.30.1370.100">
    <property type="entry name" value="MutL, C-terminal domain, regulatory subdomain"/>
    <property type="match status" value="1"/>
</dbReference>
<evidence type="ECO:0000256" key="3">
    <source>
        <dbReference type="ARBA" id="ARBA00023204"/>
    </source>
</evidence>
<evidence type="ECO:0000256" key="5">
    <source>
        <dbReference type="SAM" id="MobiDB-lite"/>
    </source>
</evidence>
<dbReference type="InterPro" id="IPR042120">
    <property type="entry name" value="MutL_C_dimsub"/>
</dbReference>
<dbReference type="InterPro" id="IPR014762">
    <property type="entry name" value="DNA_mismatch_repair_CS"/>
</dbReference>
<keyword evidence="8" id="KW-0255">Endonuclease</keyword>
<accession>A0ABD6A8L4</accession>
<protein>
    <recommendedName>
        <fullName evidence="4">DNA mismatch repair protein MutL</fullName>
    </recommendedName>
</protein>
<feature type="compositionally biased region" description="Acidic residues" evidence="5">
    <location>
        <begin position="230"/>
        <end position="240"/>
    </location>
</feature>
<dbReference type="NCBIfam" id="TIGR00585">
    <property type="entry name" value="mutl"/>
    <property type="match status" value="1"/>
</dbReference>
<dbReference type="CDD" id="cd16926">
    <property type="entry name" value="HATPase_MutL-MLH-PMS-like"/>
    <property type="match status" value="1"/>
</dbReference>
<keyword evidence="2 4" id="KW-0227">DNA damage</keyword>
<dbReference type="InterPro" id="IPR013507">
    <property type="entry name" value="DNA_mismatch_S5_2-like"/>
</dbReference>
<dbReference type="Gene3D" id="3.30.565.10">
    <property type="entry name" value="Histidine kinase-like ATPase, C-terminal domain"/>
    <property type="match status" value="1"/>
</dbReference>
<dbReference type="RefSeq" id="WP_276304210.1">
    <property type="nucleotide sequence ID" value="NZ_CP119992.1"/>
</dbReference>
<dbReference type="InterPro" id="IPR037198">
    <property type="entry name" value="MutL_C_sf"/>
</dbReference>
<dbReference type="InterPro" id="IPR042121">
    <property type="entry name" value="MutL_C_regsub"/>
</dbReference>